<protein>
    <submittedName>
        <fullName evidence="2">Uncharacterized protein</fullName>
    </submittedName>
</protein>
<dbReference type="AlphaFoldDB" id="A0AAV7I2V8"/>
<dbReference type="Proteomes" id="UP000826195">
    <property type="component" value="Unassembled WGS sequence"/>
</dbReference>
<organism evidence="2 3">
    <name type="scientific">Cotesia glomerata</name>
    <name type="common">Lepidopteran parasitic wasp</name>
    <name type="synonym">Apanteles glomeratus</name>
    <dbReference type="NCBI Taxonomy" id="32391"/>
    <lineage>
        <taxon>Eukaryota</taxon>
        <taxon>Metazoa</taxon>
        <taxon>Ecdysozoa</taxon>
        <taxon>Arthropoda</taxon>
        <taxon>Hexapoda</taxon>
        <taxon>Insecta</taxon>
        <taxon>Pterygota</taxon>
        <taxon>Neoptera</taxon>
        <taxon>Endopterygota</taxon>
        <taxon>Hymenoptera</taxon>
        <taxon>Apocrita</taxon>
        <taxon>Ichneumonoidea</taxon>
        <taxon>Braconidae</taxon>
        <taxon>Microgastrinae</taxon>
        <taxon>Cotesia</taxon>
    </lineage>
</organism>
<proteinExistence type="predicted"/>
<feature type="compositionally biased region" description="Acidic residues" evidence="1">
    <location>
        <begin position="52"/>
        <end position="70"/>
    </location>
</feature>
<comment type="caution">
    <text evidence="2">The sequence shown here is derived from an EMBL/GenBank/DDBJ whole genome shotgun (WGS) entry which is preliminary data.</text>
</comment>
<feature type="compositionally biased region" description="Basic residues" evidence="1">
    <location>
        <begin position="74"/>
        <end position="83"/>
    </location>
</feature>
<sequence>MWTYTHNNTREVDIWSTMHSHCILVVINAMRIEEPLLGIPVTRKSDGKIYDNNDDDDDDDDDDGGDDDDDDKKRGRRDGKRKKNDQWDDVYIDNVIDGFTR</sequence>
<evidence type="ECO:0000313" key="2">
    <source>
        <dbReference type="EMBL" id="KAH0540761.1"/>
    </source>
</evidence>
<keyword evidence="3" id="KW-1185">Reference proteome</keyword>
<dbReference type="EMBL" id="JAHXZJ010002609">
    <property type="protein sequence ID" value="KAH0540761.1"/>
    <property type="molecule type" value="Genomic_DNA"/>
</dbReference>
<evidence type="ECO:0000256" key="1">
    <source>
        <dbReference type="SAM" id="MobiDB-lite"/>
    </source>
</evidence>
<feature type="region of interest" description="Disordered" evidence="1">
    <location>
        <begin position="43"/>
        <end position="83"/>
    </location>
</feature>
<gene>
    <name evidence="2" type="ORF">KQX54_019731</name>
</gene>
<accession>A0AAV7I2V8</accession>
<evidence type="ECO:0000313" key="3">
    <source>
        <dbReference type="Proteomes" id="UP000826195"/>
    </source>
</evidence>
<name>A0AAV7I2V8_COTGL</name>
<reference evidence="2 3" key="1">
    <citation type="journal article" date="2021" name="J. Hered.">
        <title>A chromosome-level genome assembly of the parasitoid wasp, Cotesia glomerata (Hymenoptera: Braconidae).</title>
        <authorList>
            <person name="Pinto B.J."/>
            <person name="Weis J.J."/>
            <person name="Gamble T."/>
            <person name="Ode P.J."/>
            <person name="Paul R."/>
            <person name="Zaspel J.M."/>
        </authorList>
    </citation>
    <scope>NUCLEOTIDE SEQUENCE [LARGE SCALE GENOMIC DNA]</scope>
    <source>
        <strain evidence="2">CgM1</strain>
    </source>
</reference>